<evidence type="ECO:0000313" key="6">
    <source>
        <dbReference type="Proteomes" id="UP001157418"/>
    </source>
</evidence>
<dbReference type="Gene3D" id="2.40.70.10">
    <property type="entry name" value="Acid Proteases"/>
    <property type="match status" value="2"/>
</dbReference>
<dbReference type="FunFam" id="2.40.70.10:FF:000049">
    <property type="entry name" value="Aspartyl protease AED1"/>
    <property type="match status" value="1"/>
</dbReference>
<dbReference type="InterPro" id="IPR033121">
    <property type="entry name" value="PEPTIDASE_A1"/>
</dbReference>
<dbReference type="GO" id="GO:0004190">
    <property type="term" value="F:aspartic-type endopeptidase activity"/>
    <property type="evidence" value="ECO:0007669"/>
    <property type="project" value="InterPro"/>
</dbReference>
<dbReference type="Proteomes" id="UP001157418">
    <property type="component" value="Unassembled WGS sequence"/>
</dbReference>
<evidence type="ECO:0000259" key="4">
    <source>
        <dbReference type="PROSITE" id="PS51767"/>
    </source>
</evidence>
<dbReference type="SUPFAM" id="SSF50630">
    <property type="entry name" value="Acid proteases"/>
    <property type="match status" value="1"/>
</dbReference>
<keyword evidence="6" id="KW-1185">Reference proteome</keyword>
<dbReference type="Pfam" id="PF14543">
    <property type="entry name" value="TAXi_N"/>
    <property type="match status" value="1"/>
</dbReference>
<dbReference type="InterPro" id="IPR021109">
    <property type="entry name" value="Peptidase_aspartic_dom_sf"/>
</dbReference>
<dbReference type="InterPro" id="IPR001461">
    <property type="entry name" value="Aspartic_peptidase_A1"/>
</dbReference>
<feature type="signal peptide" evidence="3">
    <location>
        <begin position="1"/>
        <end position="22"/>
    </location>
</feature>
<evidence type="ECO:0000313" key="5">
    <source>
        <dbReference type="EMBL" id="CAH1428582.1"/>
    </source>
</evidence>
<dbReference type="InterPro" id="IPR032799">
    <property type="entry name" value="TAXi_C"/>
</dbReference>
<dbReference type="InterPro" id="IPR032861">
    <property type="entry name" value="TAXi_N"/>
</dbReference>
<comment type="similarity">
    <text evidence="1">Belongs to the peptidase A1 family.</text>
</comment>
<dbReference type="PROSITE" id="PS51767">
    <property type="entry name" value="PEPTIDASE_A1"/>
    <property type="match status" value="1"/>
</dbReference>
<protein>
    <recommendedName>
        <fullName evidence="4">Peptidase A1 domain-containing protein</fullName>
    </recommendedName>
</protein>
<dbReference type="PANTHER" id="PTHR13683:SF827">
    <property type="entry name" value="PEPTIDASE A1 DOMAIN-CONTAINING PROTEIN"/>
    <property type="match status" value="1"/>
</dbReference>
<evidence type="ECO:0000256" key="1">
    <source>
        <dbReference type="ARBA" id="ARBA00007447"/>
    </source>
</evidence>
<gene>
    <name evidence="5" type="ORF">LVIROSA_LOCUS15503</name>
</gene>
<reference evidence="5 6" key="1">
    <citation type="submission" date="2022-01" db="EMBL/GenBank/DDBJ databases">
        <authorList>
            <person name="Xiong W."/>
            <person name="Schranz E."/>
        </authorList>
    </citation>
    <scope>NUCLEOTIDE SEQUENCE [LARGE SCALE GENOMIC DNA]</scope>
</reference>
<dbReference type="CDD" id="cd05472">
    <property type="entry name" value="cnd41_like"/>
    <property type="match status" value="1"/>
</dbReference>
<feature type="domain" description="Peptidase A1" evidence="4">
    <location>
        <begin position="137"/>
        <end position="477"/>
    </location>
</feature>
<feature type="active site" evidence="2">
    <location>
        <position position="358"/>
    </location>
</feature>
<feature type="active site" evidence="2">
    <location>
        <position position="153"/>
    </location>
</feature>
<dbReference type="InterPro" id="IPR033873">
    <property type="entry name" value="CND41-like"/>
</dbReference>
<dbReference type="InterPro" id="IPR001969">
    <property type="entry name" value="Aspartic_peptidase_AS"/>
</dbReference>
<accession>A0AAU9MRY9</accession>
<dbReference type="AlphaFoldDB" id="A0AAU9MRY9"/>
<dbReference type="Pfam" id="PF14541">
    <property type="entry name" value="TAXi_C"/>
    <property type="match status" value="1"/>
</dbReference>
<dbReference type="FunFam" id="2.40.70.10:FF:000021">
    <property type="entry name" value="Aspartyl protease AED1"/>
    <property type="match status" value="1"/>
</dbReference>
<proteinExistence type="inferred from homology"/>
<name>A0AAU9MRY9_9ASTR</name>
<keyword evidence="3" id="KW-0732">Signal</keyword>
<sequence>MSLLLLFFLFSFILYAPPTTYATIATTGVVHGYGDKQVFDLKKFRWTRQQTDTLNCFHQRSRTEKSATILELHHRDFCSKPISDWNQILQKHILSDQIRVNSLQSRIKTALSNSFNQQLSQAEIPLTSGAKLETLNYIVTVGLGGRNLTVIVDTGSDLTWVQCQPCGSCYNQQEPLFNPSESLSYKSVLCKSTTCENLEDATGSSGVCGVNSSSCNYYLSYGDGSYTRGDLATDNLVLGTTPVKGFVFGCGRVNDGLFGGVSGLMGLGRSALSVISQSYDVFGGIFSYCLPSVTDSGPGSLILGGETSVYKNSSPISYTNLISNPMMSTFYFLNLTGVSIGGVLLQDPSFGKRDILIDSGTVITRLFPSVYNVVKSEFLKQFSGFPKAPAFSILDTCFDLSGYEEVDIPTIKLHFGKEAELEVDVTGVLYFVKADATQVCLAIAGLSDEDEIGIIGNYQQKNTRVVYNTKVSTLGFAKEKCSSD</sequence>
<organism evidence="5 6">
    <name type="scientific">Lactuca virosa</name>
    <dbReference type="NCBI Taxonomy" id="75947"/>
    <lineage>
        <taxon>Eukaryota</taxon>
        <taxon>Viridiplantae</taxon>
        <taxon>Streptophyta</taxon>
        <taxon>Embryophyta</taxon>
        <taxon>Tracheophyta</taxon>
        <taxon>Spermatophyta</taxon>
        <taxon>Magnoliopsida</taxon>
        <taxon>eudicotyledons</taxon>
        <taxon>Gunneridae</taxon>
        <taxon>Pentapetalae</taxon>
        <taxon>asterids</taxon>
        <taxon>campanulids</taxon>
        <taxon>Asterales</taxon>
        <taxon>Asteraceae</taxon>
        <taxon>Cichorioideae</taxon>
        <taxon>Cichorieae</taxon>
        <taxon>Lactucinae</taxon>
        <taxon>Lactuca</taxon>
    </lineage>
</organism>
<evidence type="ECO:0000256" key="2">
    <source>
        <dbReference type="PIRSR" id="PIRSR601461-1"/>
    </source>
</evidence>
<dbReference type="PROSITE" id="PS00141">
    <property type="entry name" value="ASP_PROTEASE"/>
    <property type="match status" value="1"/>
</dbReference>
<evidence type="ECO:0000256" key="3">
    <source>
        <dbReference type="SAM" id="SignalP"/>
    </source>
</evidence>
<comment type="caution">
    <text evidence="5">The sequence shown here is derived from an EMBL/GenBank/DDBJ whole genome shotgun (WGS) entry which is preliminary data.</text>
</comment>
<dbReference type="EMBL" id="CAKMRJ010002223">
    <property type="protein sequence ID" value="CAH1428582.1"/>
    <property type="molecule type" value="Genomic_DNA"/>
</dbReference>
<feature type="chain" id="PRO_5043605769" description="Peptidase A1 domain-containing protein" evidence="3">
    <location>
        <begin position="23"/>
        <end position="484"/>
    </location>
</feature>
<dbReference type="GO" id="GO:0006508">
    <property type="term" value="P:proteolysis"/>
    <property type="evidence" value="ECO:0007669"/>
    <property type="project" value="InterPro"/>
</dbReference>
<dbReference type="PANTHER" id="PTHR13683">
    <property type="entry name" value="ASPARTYL PROTEASES"/>
    <property type="match status" value="1"/>
</dbReference>